<keyword evidence="4" id="KW-0862">Zinc</keyword>
<keyword evidence="10" id="KW-1185">Reference proteome</keyword>
<dbReference type="GO" id="GO:0046872">
    <property type="term" value="F:metal ion binding"/>
    <property type="evidence" value="ECO:0007669"/>
    <property type="project" value="UniProtKB-KW"/>
</dbReference>
<evidence type="ECO:0000256" key="3">
    <source>
        <dbReference type="ARBA" id="ARBA00022801"/>
    </source>
</evidence>
<keyword evidence="7" id="KW-0812">Transmembrane</keyword>
<evidence type="ECO:0000256" key="1">
    <source>
        <dbReference type="ARBA" id="ARBA00022670"/>
    </source>
</evidence>
<gene>
    <name evidence="9" type="ORF">GTO91_10645</name>
</gene>
<feature type="domain" description="JAB" evidence="8">
    <location>
        <begin position="30"/>
        <end position="128"/>
    </location>
</feature>
<keyword evidence="2" id="KW-0479">Metal-binding</keyword>
<dbReference type="AlphaFoldDB" id="A0A845L390"/>
<feature type="transmembrane region" description="Helical" evidence="7">
    <location>
        <begin position="308"/>
        <end position="332"/>
    </location>
</feature>
<dbReference type="SUPFAM" id="SSF102712">
    <property type="entry name" value="JAB1/MPN domain"/>
    <property type="match status" value="1"/>
</dbReference>
<keyword evidence="5" id="KW-0482">Metalloprotease</keyword>
<dbReference type="InterPro" id="IPR028090">
    <property type="entry name" value="JAB_dom_prok"/>
</dbReference>
<evidence type="ECO:0000256" key="4">
    <source>
        <dbReference type="ARBA" id="ARBA00022833"/>
    </source>
</evidence>
<evidence type="ECO:0000256" key="2">
    <source>
        <dbReference type="ARBA" id="ARBA00022723"/>
    </source>
</evidence>
<evidence type="ECO:0000313" key="10">
    <source>
        <dbReference type="Proteomes" id="UP000463470"/>
    </source>
</evidence>
<reference evidence="9 10" key="1">
    <citation type="submission" date="2020-01" db="EMBL/GenBank/DDBJ databases">
        <title>Whole-genome sequence of Heliobacterium undosum DSM 13378.</title>
        <authorList>
            <person name="Kyndt J.A."/>
            <person name="Meyer T.E."/>
        </authorList>
    </citation>
    <scope>NUCLEOTIDE SEQUENCE [LARGE SCALE GENOMIC DNA]</scope>
    <source>
        <strain evidence="9 10">DSM 13378</strain>
    </source>
</reference>
<accession>A0A845L390</accession>
<evidence type="ECO:0000313" key="9">
    <source>
        <dbReference type="EMBL" id="MZP30166.1"/>
    </source>
</evidence>
<dbReference type="OrthoDB" id="3292458at2"/>
<keyword evidence="7" id="KW-1133">Transmembrane helix</keyword>
<dbReference type="Pfam" id="PF14464">
    <property type="entry name" value="Prok-JAB"/>
    <property type="match status" value="1"/>
</dbReference>
<feature type="region of interest" description="Disordered" evidence="6">
    <location>
        <begin position="160"/>
        <end position="229"/>
    </location>
</feature>
<protein>
    <recommendedName>
        <fullName evidence="8">JAB domain-containing protein</fullName>
    </recommendedName>
</protein>
<evidence type="ECO:0000256" key="7">
    <source>
        <dbReference type="SAM" id="Phobius"/>
    </source>
</evidence>
<feature type="compositionally biased region" description="Low complexity" evidence="6">
    <location>
        <begin position="180"/>
        <end position="214"/>
    </location>
</feature>
<dbReference type="Gene3D" id="3.40.140.10">
    <property type="entry name" value="Cytidine Deaminase, domain 2"/>
    <property type="match status" value="1"/>
</dbReference>
<sequence>MNEEIRVEYLRVEILEKVFNDVGEYVGKCSHEAGGLLLGDVYFQERSGILGALIRVETFLPALHAEPVHTSLKLTQADWEEWERLRKLAPKLQVLGWVHSHPGCGLFFSGQDLTNQQEHFSRPWHIGWVVDPQSGTHGFYRWRKGAMVATEDWQAIQVTRSARSQPVPLYPRSSPAGKNPSPSSPAAYGSAHAAHPASSNATMTSAASSSTSPSGLVTPGVAATGFTQPRFNPIEDTARLMIADPDVEEDGAAEKGKPVFVIDDTAAGSALLAISNDRLRGSRDPLKDTPLEARIRGYRTERSWKRAAMTFGMGLLIFLAAALVTVGVYTLWWK</sequence>
<dbReference type="Proteomes" id="UP000463470">
    <property type="component" value="Unassembled WGS sequence"/>
</dbReference>
<dbReference type="GO" id="GO:0008237">
    <property type="term" value="F:metallopeptidase activity"/>
    <property type="evidence" value="ECO:0007669"/>
    <property type="project" value="UniProtKB-KW"/>
</dbReference>
<dbReference type="EMBL" id="WXEY01000010">
    <property type="protein sequence ID" value="MZP30166.1"/>
    <property type="molecule type" value="Genomic_DNA"/>
</dbReference>
<keyword evidence="7" id="KW-0472">Membrane</keyword>
<keyword evidence="1" id="KW-0645">Protease</keyword>
<dbReference type="RefSeq" id="WP_161258694.1">
    <property type="nucleotide sequence ID" value="NZ_WXEY01000010.1"/>
</dbReference>
<name>A0A845L390_9FIRM</name>
<keyword evidence="3" id="KW-0378">Hydrolase</keyword>
<evidence type="ECO:0000259" key="8">
    <source>
        <dbReference type="Pfam" id="PF14464"/>
    </source>
</evidence>
<proteinExistence type="predicted"/>
<organism evidence="9 10">
    <name type="scientific">Heliomicrobium undosum</name>
    <dbReference type="NCBI Taxonomy" id="121734"/>
    <lineage>
        <taxon>Bacteria</taxon>
        <taxon>Bacillati</taxon>
        <taxon>Bacillota</taxon>
        <taxon>Clostridia</taxon>
        <taxon>Eubacteriales</taxon>
        <taxon>Heliobacteriaceae</taxon>
        <taxon>Heliomicrobium</taxon>
    </lineage>
</organism>
<evidence type="ECO:0000256" key="5">
    <source>
        <dbReference type="ARBA" id="ARBA00023049"/>
    </source>
</evidence>
<evidence type="ECO:0000256" key="6">
    <source>
        <dbReference type="SAM" id="MobiDB-lite"/>
    </source>
</evidence>
<dbReference type="GO" id="GO:0006508">
    <property type="term" value="P:proteolysis"/>
    <property type="evidence" value="ECO:0007669"/>
    <property type="project" value="UniProtKB-KW"/>
</dbReference>
<comment type="caution">
    <text evidence="9">The sequence shown here is derived from an EMBL/GenBank/DDBJ whole genome shotgun (WGS) entry which is preliminary data.</text>
</comment>